<gene>
    <name evidence="1" type="ORF">MRX98_19705</name>
</gene>
<proteinExistence type="predicted"/>
<dbReference type="InterPro" id="IPR001539">
    <property type="entry name" value="Peptidase_U32"/>
</dbReference>
<evidence type="ECO:0000313" key="2">
    <source>
        <dbReference type="Proteomes" id="UP001165427"/>
    </source>
</evidence>
<organism evidence="1 2">
    <name type="scientific">Desulfatitalea alkaliphila</name>
    <dbReference type="NCBI Taxonomy" id="2929485"/>
    <lineage>
        <taxon>Bacteria</taxon>
        <taxon>Pseudomonadati</taxon>
        <taxon>Thermodesulfobacteriota</taxon>
        <taxon>Desulfobacteria</taxon>
        <taxon>Desulfobacterales</taxon>
        <taxon>Desulfosarcinaceae</taxon>
        <taxon>Desulfatitalea</taxon>
    </lineage>
</organism>
<accession>A0AA41R883</accession>
<keyword evidence="2" id="KW-1185">Reference proteome</keyword>
<dbReference type="Pfam" id="PF01136">
    <property type="entry name" value="Peptidase_U32"/>
    <property type="match status" value="1"/>
</dbReference>
<dbReference type="InterPro" id="IPR051454">
    <property type="entry name" value="RNA/ubiquinone_mod_enzymes"/>
</dbReference>
<dbReference type="PANTHER" id="PTHR30217">
    <property type="entry name" value="PEPTIDASE U32 FAMILY"/>
    <property type="match status" value="1"/>
</dbReference>
<dbReference type="EMBL" id="JALJRB010000034">
    <property type="protein sequence ID" value="MCJ8502811.1"/>
    <property type="molecule type" value="Genomic_DNA"/>
</dbReference>
<dbReference type="AlphaFoldDB" id="A0AA41R883"/>
<dbReference type="RefSeq" id="WP_246914196.1">
    <property type="nucleotide sequence ID" value="NZ_JALJRB010000034.1"/>
</dbReference>
<comment type="caution">
    <text evidence="1">The sequence shown here is derived from an EMBL/GenBank/DDBJ whole genome shotgun (WGS) entry which is preliminary data.</text>
</comment>
<evidence type="ECO:0000313" key="1">
    <source>
        <dbReference type="EMBL" id="MCJ8502811.1"/>
    </source>
</evidence>
<dbReference type="PANTHER" id="PTHR30217:SF10">
    <property type="entry name" value="23S RRNA 5-HYDROXYCYTIDINE C2501 SYNTHASE"/>
    <property type="match status" value="1"/>
</dbReference>
<name>A0AA41R883_9BACT</name>
<dbReference type="Proteomes" id="UP001165427">
    <property type="component" value="Unassembled WGS sequence"/>
</dbReference>
<sequence>MEQIVRRKAGDFRGPKPEILAPAGQKDSFLAALAAGADAVYCGLKDFSARMAAQNFTPAELAALIDLAHDQGAKVYLTVNTLLKSDELLPLGRQLAWVSRHAAPDALIVQDLAVPALARQAGFSGEIHLSTLANVSHPAVLSRLGTTLNVQRVVLPRELNVDEIKQMAAACPPDLGLELFVHGALCYGVSGRCYWSSFMGGKSGLRGRCVQPCRRRYTQGEASQRFFSCQDYSLDVLAKVLAEIPQVRAWKIEGRKKGPHYVYYTTTAYKMLRDEGQDPQAKKSALGLLENALGRPGTHYHFLPQRPQNPIDTQTDSGSGLLVGTVRGGRDKPCLEPRMALLEGDKLRIGYEDDEWHQTFDLPKSVPKGGKFYFKTPKGRVPAKGTPIFLIDRREPYLLEQIAKLQRRLDAFARTVPEAGVPFNLRLAPASPKQPRVRLMHVLRSPGQRMRKTTLAVWLSAEAVNAMHTSQITHAWWWLPPVIWPDEEEQWRLLIRKVMGHGADRFVLNAPWQVALFQRSGKLNLWAGPFCNIANPLAIRTFKLLGGQGVIVSPELGQEDYEALSSKSVLPLGAVIYGHWPFCVSRTAAADLQPEQPFESPRQEQGWLARYGSLNWVFPNWPIDLRGAQDTLAKAGYRLFVQLEEPVPRSVQIKKRPGKWNWELGLR</sequence>
<protein>
    <submittedName>
        <fullName evidence="1">U32 family peptidase</fullName>
    </submittedName>
</protein>
<reference evidence="1" key="1">
    <citation type="submission" date="2022-04" db="EMBL/GenBank/DDBJ databases">
        <title>Desulfatitalea alkaliphila sp. nov., a novel anaerobic sulfate-reducing bacterium isolated from terrestrial mud volcano, Taman Peninsula, Russia.</title>
        <authorList>
            <person name="Khomyakova M.A."/>
            <person name="Merkel A.Y."/>
            <person name="Slobodkin A.I."/>
        </authorList>
    </citation>
    <scope>NUCLEOTIDE SEQUENCE</scope>
    <source>
        <strain evidence="1">M08but</strain>
    </source>
</reference>